<accession>A0AA41W0Y3</accession>
<dbReference type="Proteomes" id="UP001177140">
    <property type="component" value="Unassembled WGS sequence"/>
</dbReference>
<reference evidence="1" key="1">
    <citation type="submission" date="2022-03" db="EMBL/GenBank/DDBJ databases">
        <title>A functionally conserved STORR gene fusion in Papaver species that diverged 16.8 million years ago.</title>
        <authorList>
            <person name="Catania T."/>
        </authorList>
    </citation>
    <scope>NUCLEOTIDE SEQUENCE</scope>
    <source>
        <strain evidence="1">S-191538</strain>
    </source>
</reference>
<gene>
    <name evidence="1" type="ORF">MKW94_007298</name>
</gene>
<proteinExistence type="predicted"/>
<protein>
    <submittedName>
        <fullName evidence="1">Uncharacterized protein</fullName>
    </submittedName>
</protein>
<keyword evidence="2" id="KW-1185">Reference proteome</keyword>
<organism evidence="1 2">
    <name type="scientific">Papaver nudicaule</name>
    <name type="common">Iceland poppy</name>
    <dbReference type="NCBI Taxonomy" id="74823"/>
    <lineage>
        <taxon>Eukaryota</taxon>
        <taxon>Viridiplantae</taxon>
        <taxon>Streptophyta</taxon>
        <taxon>Embryophyta</taxon>
        <taxon>Tracheophyta</taxon>
        <taxon>Spermatophyta</taxon>
        <taxon>Magnoliopsida</taxon>
        <taxon>Ranunculales</taxon>
        <taxon>Papaveraceae</taxon>
        <taxon>Papaveroideae</taxon>
        <taxon>Papaver</taxon>
    </lineage>
</organism>
<comment type="caution">
    <text evidence="1">The sequence shown here is derived from an EMBL/GenBank/DDBJ whole genome shotgun (WGS) entry which is preliminary data.</text>
</comment>
<sequence length="119" mass="13918">MEKVNLARKAVYGLRSITFNQRLKSTAKEFRALTDEFSKLEADPYHKRILSNSPKEDNYVREVTQRYKKSVAPLIERYKHFKEHEEPNLEACNMFRDIITPSVATTVELSAETPKWLQG</sequence>
<dbReference type="AlphaFoldDB" id="A0AA41W0Y3"/>
<name>A0AA41W0Y3_PAPNU</name>
<evidence type="ECO:0000313" key="2">
    <source>
        <dbReference type="Proteomes" id="UP001177140"/>
    </source>
</evidence>
<dbReference type="EMBL" id="JAJJMA010331428">
    <property type="protein sequence ID" value="MCL7050768.1"/>
    <property type="molecule type" value="Genomic_DNA"/>
</dbReference>
<evidence type="ECO:0000313" key="1">
    <source>
        <dbReference type="EMBL" id="MCL7050768.1"/>
    </source>
</evidence>